<name>A2F7H4_TRIV3</name>
<protein>
    <submittedName>
        <fullName evidence="1">Uncharacterized protein</fullName>
    </submittedName>
</protein>
<dbReference type="RefSeq" id="XP_001312062.1">
    <property type="nucleotide sequence ID" value="XM_001312061.1"/>
</dbReference>
<dbReference type="SMR" id="A2F7H4"/>
<gene>
    <name evidence="1" type="ORF">TVAG_115360</name>
</gene>
<dbReference type="AlphaFoldDB" id="A2F7H4"/>
<proteinExistence type="predicted"/>
<dbReference type="InterPro" id="IPR036770">
    <property type="entry name" value="Ankyrin_rpt-contain_sf"/>
</dbReference>
<dbReference type="VEuPathDB" id="TrichDB:TVAG_115360"/>
<organism evidence="1 2">
    <name type="scientific">Trichomonas vaginalis (strain ATCC PRA-98 / G3)</name>
    <dbReference type="NCBI Taxonomy" id="412133"/>
    <lineage>
        <taxon>Eukaryota</taxon>
        <taxon>Metamonada</taxon>
        <taxon>Parabasalia</taxon>
        <taxon>Trichomonadida</taxon>
        <taxon>Trichomonadidae</taxon>
        <taxon>Trichomonas</taxon>
    </lineage>
</organism>
<dbReference type="VEuPathDB" id="TrichDB:TVAGG3_0179740"/>
<dbReference type="KEGG" id="tva:4756937"/>
<reference evidence="1" key="2">
    <citation type="journal article" date="2007" name="Science">
        <title>Draft genome sequence of the sexually transmitted pathogen Trichomonas vaginalis.</title>
        <authorList>
            <person name="Carlton J.M."/>
            <person name="Hirt R.P."/>
            <person name="Silva J.C."/>
            <person name="Delcher A.L."/>
            <person name="Schatz M."/>
            <person name="Zhao Q."/>
            <person name="Wortman J.R."/>
            <person name="Bidwell S.L."/>
            <person name="Alsmark U.C.M."/>
            <person name="Besteiro S."/>
            <person name="Sicheritz-Ponten T."/>
            <person name="Noel C.J."/>
            <person name="Dacks J.B."/>
            <person name="Foster P.G."/>
            <person name="Simillion C."/>
            <person name="Van de Peer Y."/>
            <person name="Miranda-Saavedra D."/>
            <person name="Barton G.J."/>
            <person name="Westrop G.D."/>
            <person name="Mueller S."/>
            <person name="Dessi D."/>
            <person name="Fiori P.L."/>
            <person name="Ren Q."/>
            <person name="Paulsen I."/>
            <person name="Zhang H."/>
            <person name="Bastida-Corcuera F.D."/>
            <person name="Simoes-Barbosa A."/>
            <person name="Brown M.T."/>
            <person name="Hayes R.D."/>
            <person name="Mukherjee M."/>
            <person name="Okumura C.Y."/>
            <person name="Schneider R."/>
            <person name="Smith A.J."/>
            <person name="Vanacova S."/>
            <person name="Villalvazo M."/>
            <person name="Haas B.J."/>
            <person name="Pertea M."/>
            <person name="Feldblyum T.V."/>
            <person name="Utterback T.R."/>
            <person name="Shu C.L."/>
            <person name="Osoegawa K."/>
            <person name="de Jong P.J."/>
            <person name="Hrdy I."/>
            <person name="Horvathova L."/>
            <person name="Zubacova Z."/>
            <person name="Dolezal P."/>
            <person name="Malik S.B."/>
            <person name="Logsdon J.M. Jr."/>
            <person name="Henze K."/>
            <person name="Gupta A."/>
            <person name="Wang C.C."/>
            <person name="Dunne R.L."/>
            <person name="Upcroft J.A."/>
            <person name="Upcroft P."/>
            <person name="White O."/>
            <person name="Salzberg S.L."/>
            <person name="Tang P."/>
            <person name="Chiu C.-H."/>
            <person name="Lee Y.-S."/>
            <person name="Embley T.M."/>
            <person name="Coombs G.H."/>
            <person name="Mottram J.C."/>
            <person name="Tachezy J."/>
            <person name="Fraser-Liggett C.M."/>
            <person name="Johnson P.J."/>
        </authorList>
    </citation>
    <scope>NUCLEOTIDE SEQUENCE [LARGE SCALE GENOMIC DNA]</scope>
    <source>
        <strain evidence="1">G3</strain>
    </source>
</reference>
<accession>A2F7H4</accession>
<reference evidence="1" key="1">
    <citation type="submission" date="2006-10" db="EMBL/GenBank/DDBJ databases">
        <authorList>
            <person name="Amadeo P."/>
            <person name="Zhao Q."/>
            <person name="Wortman J."/>
            <person name="Fraser-Liggett C."/>
            <person name="Carlton J."/>
        </authorList>
    </citation>
    <scope>NUCLEOTIDE SEQUENCE</scope>
    <source>
        <strain evidence="1">G3</strain>
    </source>
</reference>
<dbReference type="EMBL" id="DS113648">
    <property type="protein sequence ID" value="EAX99132.1"/>
    <property type="molecule type" value="Genomic_DNA"/>
</dbReference>
<sequence>MNKSLSKGNPLKQCIMWGNDAQFIAFLAKYWDINAKDSDGYTPFYHACFIGKIPAARILINMDIKESIETNGLGCICRLCDPETTRIAFEKYGSIFKEQFYSKVDNGYPIKYLISGDDEDKVIETLSILIQNGYDLDATGHDDCPTACEAALYIPFPRLEIMEFLLANNVNIDTPFHKSNSTPRKYLKYSYNPNITELRKKYNIQ</sequence>
<dbReference type="Gene3D" id="1.25.40.20">
    <property type="entry name" value="Ankyrin repeat-containing domain"/>
    <property type="match status" value="1"/>
</dbReference>
<keyword evidence="2" id="KW-1185">Reference proteome</keyword>
<dbReference type="InParanoid" id="A2F7H4"/>
<dbReference type="SUPFAM" id="SSF48403">
    <property type="entry name" value="Ankyrin repeat"/>
    <property type="match status" value="1"/>
</dbReference>
<dbReference type="Proteomes" id="UP000001542">
    <property type="component" value="Unassembled WGS sequence"/>
</dbReference>
<evidence type="ECO:0000313" key="1">
    <source>
        <dbReference type="EMBL" id="EAX99132.1"/>
    </source>
</evidence>
<evidence type="ECO:0000313" key="2">
    <source>
        <dbReference type="Proteomes" id="UP000001542"/>
    </source>
</evidence>